<protein>
    <submittedName>
        <fullName evidence="1">ABC transporter ATP-binding protein</fullName>
    </submittedName>
</protein>
<dbReference type="InterPro" id="IPR007411">
    <property type="entry name" value="EpmC"/>
</dbReference>
<dbReference type="Pfam" id="PF04315">
    <property type="entry name" value="EpmC"/>
    <property type="match status" value="1"/>
</dbReference>
<keyword evidence="1" id="KW-0067">ATP-binding</keyword>
<sequence length="220" mass="24974">MTSTEVSQTHSTPLQADHMIRLFNSCFQDSEQTVLIGGATEPLYAPNSNRYPYHRIFFAHDYVRSSLHEIAHWMLAGKVRRHLLDYGYWYAPDGRTPSQQAAFEAVEVQPQAMEWILSLAAGVAFEVSLDNLSGDCPPDRVAFTNRVLDCALARWLNGLPPRVEQFLPKLLEATGQERWTHAQLLEAAQKLRAVEHERAKRSGQSCILPPERIEKERCCA</sequence>
<dbReference type="GO" id="GO:0005524">
    <property type="term" value="F:ATP binding"/>
    <property type="evidence" value="ECO:0007669"/>
    <property type="project" value="UniProtKB-KW"/>
</dbReference>
<comment type="caution">
    <text evidence="1">The sequence shown here is derived from an EMBL/GenBank/DDBJ whole genome shotgun (WGS) entry which is preliminary data.</text>
</comment>
<evidence type="ECO:0000313" key="1">
    <source>
        <dbReference type="EMBL" id="RUO31325.1"/>
    </source>
</evidence>
<dbReference type="AlphaFoldDB" id="A0A432WEN7"/>
<dbReference type="EMBL" id="PIPM01000008">
    <property type="protein sequence ID" value="RUO31325.1"/>
    <property type="molecule type" value="Genomic_DNA"/>
</dbReference>
<keyword evidence="2" id="KW-1185">Reference proteome</keyword>
<reference evidence="1 2" key="1">
    <citation type="journal article" date="2011" name="Front. Microbiol.">
        <title>Genomic signatures of strain selection and enhancement in Bacillus atrophaeus var. globigii, a historical biowarfare simulant.</title>
        <authorList>
            <person name="Gibbons H.S."/>
            <person name="Broomall S.M."/>
            <person name="McNew L.A."/>
            <person name="Daligault H."/>
            <person name="Chapman C."/>
            <person name="Bruce D."/>
            <person name="Karavis M."/>
            <person name="Krepps M."/>
            <person name="McGregor P.A."/>
            <person name="Hong C."/>
            <person name="Park K.H."/>
            <person name="Akmal A."/>
            <person name="Feldman A."/>
            <person name="Lin J.S."/>
            <person name="Chang W.E."/>
            <person name="Higgs B.W."/>
            <person name="Demirev P."/>
            <person name="Lindquist J."/>
            <person name="Liem A."/>
            <person name="Fochler E."/>
            <person name="Read T.D."/>
            <person name="Tapia R."/>
            <person name="Johnson S."/>
            <person name="Bishop-Lilly K.A."/>
            <person name="Detter C."/>
            <person name="Han C."/>
            <person name="Sozhamannan S."/>
            <person name="Rosenzweig C.N."/>
            <person name="Skowronski E.W."/>
        </authorList>
    </citation>
    <scope>NUCLEOTIDE SEQUENCE [LARGE SCALE GENOMIC DNA]</scope>
    <source>
        <strain evidence="1 2">GYP-17</strain>
    </source>
</reference>
<dbReference type="OrthoDB" id="5298591at2"/>
<keyword evidence="1" id="KW-0547">Nucleotide-binding</keyword>
<gene>
    <name evidence="1" type="ORF">CWE11_08235</name>
</gene>
<dbReference type="RefSeq" id="WP_126777144.1">
    <property type="nucleotide sequence ID" value="NZ_PIPM01000008.1"/>
</dbReference>
<proteinExistence type="predicted"/>
<organism evidence="1 2">
    <name type="scientific">Aliidiomarina sanyensis</name>
    <dbReference type="NCBI Taxonomy" id="1249555"/>
    <lineage>
        <taxon>Bacteria</taxon>
        <taxon>Pseudomonadati</taxon>
        <taxon>Pseudomonadota</taxon>
        <taxon>Gammaproteobacteria</taxon>
        <taxon>Alteromonadales</taxon>
        <taxon>Idiomarinaceae</taxon>
        <taxon>Aliidiomarina</taxon>
    </lineage>
</organism>
<name>A0A432WEN7_9GAMM</name>
<dbReference type="Proteomes" id="UP000288405">
    <property type="component" value="Unassembled WGS sequence"/>
</dbReference>
<evidence type="ECO:0000313" key="2">
    <source>
        <dbReference type="Proteomes" id="UP000288405"/>
    </source>
</evidence>
<accession>A0A432WEN7</accession>